<feature type="domain" description="Carboxymuconolactone decarboxylase-like" evidence="1">
    <location>
        <begin position="12"/>
        <end position="94"/>
    </location>
</feature>
<dbReference type="InterPro" id="IPR004675">
    <property type="entry name" value="AhpD_core"/>
</dbReference>
<organism evidence="2 3">
    <name type="scientific">Sphingobacterium cellulitidis</name>
    <dbReference type="NCBI Taxonomy" id="1768011"/>
    <lineage>
        <taxon>Bacteria</taxon>
        <taxon>Pseudomonadati</taxon>
        <taxon>Bacteroidota</taxon>
        <taxon>Sphingobacteriia</taxon>
        <taxon>Sphingobacteriales</taxon>
        <taxon>Sphingobacteriaceae</taxon>
        <taxon>Sphingobacterium</taxon>
    </lineage>
</organism>
<evidence type="ECO:0000313" key="2">
    <source>
        <dbReference type="EMBL" id="GGE15563.1"/>
    </source>
</evidence>
<sequence>MNKRINIQELEPNAYKAMLGLEQYLSNCGLSKTHHHLILIRASQINGCAFCINMHTSDAVKDGERPERIYLLNAWKEADIFTEEEQVILAMTEEITLISKNGLSEDTYQKAKEIFDDHYIAKIIMAVVTINGWNRIAISTQKIPEFTKA</sequence>
<comment type="caution">
    <text evidence="2">The sequence shown here is derived from an EMBL/GenBank/DDBJ whole genome shotgun (WGS) entry which is preliminary data.</text>
</comment>
<keyword evidence="3" id="KW-1185">Reference proteome</keyword>
<protein>
    <submittedName>
        <fullName evidence="2">Alkyl hydroperoxide reductase AhpD</fullName>
    </submittedName>
</protein>
<dbReference type="InterPro" id="IPR003779">
    <property type="entry name" value="CMD-like"/>
</dbReference>
<evidence type="ECO:0000313" key="3">
    <source>
        <dbReference type="Proteomes" id="UP000614460"/>
    </source>
</evidence>
<accession>A0A8H9FXJ2</accession>
<dbReference type="GO" id="GO:0051920">
    <property type="term" value="F:peroxiredoxin activity"/>
    <property type="evidence" value="ECO:0007669"/>
    <property type="project" value="InterPro"/>
</dbReference>
<dbReference type="PANTHER" id="PTHR34846">
    <property type="entry name" value="4-CARBOXYMUCONOLACTONE DECARBOXYLASE FAMILY PROTEIN (AFU_ORTHOLOGUE AFUA_6G11590)"/>
    <property type="match status" value="1"/>
</dbReference>
<dbReference type="Gene3D" id="1.20.1290.10">
    <property type="entry name" value="AhpD-like"/>
    <property type="match status" value="1"/>
</dbReference>
<reference evidence="2" key="1">
    <citation type="journal article" date="2014" name="Int. J. Syst. Evol. Microbiol.">
        <title>Complete genome sequence of Corynebacterium casei LMG S-19264T (=DSM 44701T), isolated from a smear-ripened cheese.</title>
        <authorList>
            <consortium name="US DOE Joint Genome Institute (JGI-PGF)"/>
            <person name="Walter F."/>
            <person name="Albersmeier A."/>
            <person name="Kalinowski J."/>
            <person name="Ruckert C."/>
        </authorList>
    </citation>
    <scope>NUCLEOTIDE SEQUENCE</scope>
    <source>
        <strain evidence="2">CGMCC 1.15966</strain>
    </source>
</reference>
<evidence type="ECO:0000259" key="1">
    <source>
        <dbReference type="Pfam" id="PF02627"/>
    </source>
</evidence>
<gene>
    <name evidence="2" type="ORF">GCM10011516_11640</name>
</gene>
<dbReference type="EMBL" id="BMKM01000002">
    <property type="protein sequence ID" value="GGE15563.1"/>
    <property type="molecule type" value="Genomic_DNA"/>
</dbReference>
<proteinExistence type="predicted"/>
<reference evidence="2" key="2">
    <citation type="submission" date="2020-09" db="EMBL/GenBank/DDBJ databases">
        <authorList>
            <person name="Sun Q."/>
            <person name="Zhou Y."/>
        </authorList>
    </citation>
    <scope>NUCLEOTIDE SEQUENCE</scope>
    <source>
        <strain evidence="2">CGMCC 1.15966</strain>
    </source>
</reference>
<dbReference type="InterPro" id="IPR029032">
    <property type="entry name" value="AhpD-like"/>
</dbReference>
<dbReference type="Proteomes" id="UP000614460">
    <property type="component" value="Unassembled WGS sequence"/>
</dbReference>
<dbReference type="NCBIfam" id="TIGR00778">
    <property type="entry name" value="ahpD_dom"/>
    <property type="match status" value="1"/>
</dbReference>
<name>A0A8H9FXJ2_9SPHI</name>
<dbReference type="PANTHER" id="PTHR34846:SF10">
    <property type="entry name" value="CYTOPLASMIC PROTEIN"/>
    <property type="match status" value="1"/>
</dbReference>
<dbReference type="SUPFAM" id="SSF69118">
    <property type="entry name" value="AhpD-like"/>
    <property type="match status" value="1"/>
</dbReference>
<dbReference type="AlphaFoldDB" id="A0A8H9FXJ2"/>
<dbReference type="RefSeq" id="WP_094256933.1">
    <property type="nucleotide sequence ID" value="NZ_BMKM01000002.1"/>
</dbReference>
<dbReference type="Pfam" id="PF02627">
    <property type="entry name" value="CMD"/>
    <property type="match status" value="1"/>
</dbReference>